<sequence length="146" mass="16207">MSTSTTEDGTERGTAETVAHAFANLMNGHDPDAVDGFVAEDYVNHNAHVDDGREANRAFWTQWFAAFPDTEVTLDDVLVDGDRVAGRFTYRATFQGPFMGLPPTGRPVVMHSIDIWRVVDGMAVEHWDQLDEQAFFAQLTGEDASR</sequence>
<reference evidence="1" key="1">
    <citation type="submission" date="2022-10" db="EMBL/GenBank/DDBJ databases">
        <title>The complete genomes of actinobacterial strains from the NBC collection.</title>
        <authorList>
            <person name="Joergensen T.S."/>
            <person name="Alvarez Arevalo M."/>
            <person name="Sterndorff E.B."/>
            <person name="Faurdal D."/>
            <person name="Vuksanovic O."/>
            <person name="Mourched A.-S."/>
            <person name="Charusanti P."/>
            <person name="Shaw S."/>
            <person name="Blin K."/>
            <person name="Weber T."/>
        </authorList>
    </citation>
    <scope>NUCLEOTIDE SEQUENCE</scope>
    <source>
        <strain evidence="1">NBC_00189</strain>
    </source>
</reference>
<dbReference type="Gene3D" id="3.10.450.50">
    <property type="match status" value="1"/>
</dbReference>
<dbReference type="InterPro" id="IPR032710">
    <property type="entry name" value="NTF2-like_dom_sf"/>
</dbReference>
<gene>
    <name evidence="1" type="ORF">OG288_07235</name>
</gene>
<dbReference type="SUPFAM" id="SSF54427">
    <property type="entry name" value="NTF2-like"/>
    <property type="match status" value="1"/>
</dbReference>
<proteinExistence type="predicted"/>
<accession>A0ABZ1JCZ5</accession>
<evidence type="ECO:0000313" key="2">
    <source>
        <dbReference type="Proteomes" id="UP001432166"/>
    </source>
</evidence>
<evidence type="ECO:0000313" key="1">
    <source>
        <dbReference type="EMBL" id="WTP48112.1"/>
    </source>
</evidence>
<dbReference type="RefSeq" id="WP_189780116.1">
    <property type="nucleotide sequence ID" value="NZ_BMVY01000069.1"/>
</dbReference>
<name>A0ABZ1JCZ5_9ACTN</name>
<dbReference type="InterPro" id="IPR009959">
    <property type="entry name" value="Cyclase_SnoaL-like"/>
</dbReference>
<dbReference type="EMBL" id="CP108133">
    <property type="protein sequence ID" value="WTP48112.1"/>
    <property type="molecule type" value="Genomic_DNA"/>
</dbReference>
<dbReference type="Proteomes" id="UP001432166">
    <property type="component" value="Chromosome"/>
</dbReference>
<organism evidence="1 2">
    <name type="scientific">Streptomyces tauricus</name>
    <dbReference type="NCBI Taxonomy" id="68274"/>
    <lineage>
        <taxon>Bacteria</taxon>
        <taxon>Bacillati</taxon>
        <taxon>Actinomycetota</taxon>
        <taxon>Actinomycetes</taxon>
        <taxon>Kitasatosporales</taxon>
        <taxon>Streptomycetaceae</taxon>
        <taxon>Streptomyces</taxon>
        <taxon>Streptomyces aurantiacus group</taxon>
    </lineage>
</organism>
<dbReference type="PANTHER" id="PTHR38436">
    <property type="entry name" value="POLYKETIDE CYCLASE SNOAL-LIKE DOMAIN"/>
    <property type="match status" value="1"/>
</dbReference>
<protein>
    <submittedName>
        <fullName evidence="1">Ester cyclase</fullName>
    </submittedName>
</protein>
<dbReference type="PANTHER" id="PTHR38436:SF1">
    <property type="entry name" value="ESTER CYCLASE"/>
    <property type="match status" value="1"/>
</dbReference>
<keyword evidence="2" id="KW-1185">Reference proteome</keyword>
<dbReference type="Pfam" id="PF07366">
    <property type="entry name" value="SnoaL"/>
    <property type="match status" value="1"/>
</dbReference>